<evidence type="ECO:0000259" key="7">
    <source>
        <dbReference type="Pfam" id="PF02687"/>
    </source>
</evidence>
<feature type="domain" description="ABC3 transporter permease C-terminal" evidence="7">
    <location>
        <begin position="670"/>
        <end position="783"/>
    </location>
</feature>
<protein>
    <submittedName>
        <fullName evidence="9">FtsX-like permease family protein</fullName>
    </submittedName>
</protein>
<dbReference type="PANTHER" id="PTHR30572">
    <property type="entry name" value="MEMBRANE COMPONENT OF TRANSPORTER-RELATED"/>
    <property type="match status" value="1"/>
</dbReference>
<dbReference type="InterPro" id="IPR050250">
    <property type="entry name" value="Macrolide_Exporter_MacB"/>
</dbReference>
<dbReference type="RefSeq" id="WP_182956427.1">
    <property type="nucleotide sequence ID" value="NZ_WNXC01000002.1"/>
</dbReference>
<keyword evidence="5 6" id="KW-0472">Membrane</keyword>
<feature type="transmembrane region" description="Helical" evidence="6">
    <location>
        <begin position="283"/>
        <end position="305"/>
    </location>
</feature>
<accession>A0ABR6EVH6</accession>
<comment type="subcellular location">
    <subcellularLocation>
        <location evidence="1">Cell membrane</location>
        <topology evidence="1">Multi-pass membrane protein</topology>
    </subcellularLocation>
</comment>
<evidence type="ECO:0000313" key="10">
    <source>
        <dbReference type="Proteomes" id="UP000636110"/>
    </source>
</evidence>
<keyword evidence="4 6" id="KW-1133">Transmembrane helix</keyword>
<keyword evidence="3 6" id="KW-0812">Transmembrane</keyword>
<dbReference type="EMBL" id="WNXC01000002">
    <property type="protein sequence ID" value="MBB2149212.1"/>
    <property type="molecule type" value="Genomic_DNA"/>
</dbReference>
<gene>
    <name evidence="9" type="ORF">GM920_09870</name>
</gene>
<dbReference type="InterPro" id="IPR003838">
    <property type="entry name" value="ABC3_permease_C"/>
</dbReference>
<feature type="domain" description="ABC3 transporter permease C-terminal" evidence="7">
    <location>
        <begin position="286"/>
        <end position="402"/>
    </location>
</feature>
<evidence type="ECO:0000256" key="4">
    <source>
        <dbReference type="ARBA" id="ARBA00022989"/>
    </source>
</evidence>
<organism evidence="9 10">
    <name type="scientific">Pedobacter gandavensis</name>
    <dbReference type="NCBI Taxonomy" id="2679963"/>
    <lineage>
        <taxon>Bacteria</taxon>
        <taxon>Pseudomonadati</taxon>
        <taxon>Bacteroidota</taxon>
        <taxon>Sphingobacteriia</taxon>
        <taxon>Sphingobacteriales</taxon>
        <taxon>Sphingobacteriaceae</taxon>
        <taxon>Pedobacter</taxon>
    </lineage>
</organism>
<comment type="caution">
    <text evidence="9">The sequence shown here is derived from an EMBL/GenBank/DDBJ whole genome shotgun (WGS) entry which is preliminary data.</text>
</comment>
<proteinExistence type="predicted"/>
<evidence type="ECO:0000256" key="1">
    <source>
        <dbReference type="ARBA" id="ARBA00004651"/>
    </source>
</evidence>
<name>A0ABR6EVH6_9SPHI</name>
<feature type="transmembrane region" description="Helical" evidence="6">
    <location>
        <begin position="21"/>
        <end position="43"/>
    </location>
</feature>
<feature type="transmembrane region" description="Helical" evidence="6">
    <location>
        <begin position="670"/>
        <end position="691"/>
    </location>
</feature>
<feature type="domain" description="MacB-like periplasmic core" evidence="8">
    <location>
        <begin position="20"/>
        <end position="239"/>
    </location>
</feature>
<evidence type="ECO:0000256" key="3">
    <source>
        <dbReference type="ARBA" id="ARBA00022692"/>
    </source>
</evidence>
<evidence type="ECO:0000256" key="6">
    <source>
        <dbReference type="SAM" id="Phobius"/>
    </source>
</evidence>
<evidence type="ECO:0000313" key="9">
    <source>
        <dbReference type="EMBL" id="MBB2149212.1"/>
    </source>
</evidence>
<keyword evidence="10" id="KW-1185">Reference proteome</keyword>
<evidence type="ECO:0000256" key="2">
    <source>
        <dbReference type="ARBA" id="ARBA00022475"/>
    </source>
</evidence>
<dbReference type="Pfam" id="PF12704">
    <property type="entry name" value="MacB_PCD"/>
    <property type="match status" value="1"/>
</dbReference>
<sequence>MFKLNFKIALRNLLRNKTASLINISGLAIGLSACLMLLLYVAYEWNYDRGYKNEIYHLMVNFSDKNKQVENTGDQVPNVLAKTLKQEIPEIEHIARIVWPSKRLLTNGENAFKVEGRSADAEILKIFDYQFISGSPDKAFDDPNSVILTESAAKRLFGSTDVLNKVLKYENQVDVKVTGVIKDHAANTTYQFDCLVPWTLYEKLDNWVGRPNWGNYAFYTLLTLKNDVNVAQFNQKIANFIDKHEHSDVTDPTVFAYPLVNLHLYGDFEKGHSSGGKIEQVHFFVALALGILIIACINFMNLATARSQKRAKEVGIKKTIGASRKSLIWQFLLESLLLTFVSVILAVILVELALPKFNHLMDVQLELSYGNPIAWLAAIALILLTGILAGSYPAFFLSSFNPIQTMKKSVNGTKGFSLNFRQVLVVIQFSFAVVLIVGTLIVYQQLQYIKNKPLGYNVNSLLEMPHEGNLYPKYDLLKERLLASGAVTSVCQASGSISTPNSNGSGMEWPGMAEDGKRMSFNQIYTGYDFFKTNQVQLLEGRDFDPRIASDHTAVLLSETAIKTMGLKDPVGQVIKLWGGDRAIIGVFKDITWGDPAKRNLPMLIGFNPQNSDVIIMRMNTNNATAENMEVISQITKEINPQFPVDLKFVDGLIAAKFQNEKILGILSNLFGGLAIFISCLGLFGLSAFSAEQRTKEIGLRKVLGASVSGLVKLLSLNFVKMVLVALIIAMPIAYLLMEKWLSKFDYHVAIGWPVFILTAVLTLMVAFLTVSWQAYRAAKTNPVEALKYE</sequence>
<dbReference type="Proteomes" id="UP000636110">
    <property type="component" value="Unassembled WGS sequence"/>
</dbReference>
<keyword evidence="2" id="KW-1003">Cell membrane</keyword>
<feature type="transmembrane region" description="Helical" evidence="6">
    <location>
        <begin position="418"/>
        <end position="443"/>
    </location>
</feature>
<dbReference type="InterPro" id="IPR025857">
    <property type="entry name" value="MacB_PCD"/>
</dbReference>
<evidence type="ECO:0000259" key="8">
    <source>
        <dbReference type="Pfam" id="PF12704"/>
    </source>
</evidence>
<dbReference type="Pfam" id="PF02687">
    <property type="entry name" value="FtsX"/>
    <property type="match status" value="2"/>
</dbReference>
<reference evidence="9 10" key="1">
    <citation type="submission" date="2019-11" db="EMBL/GenBank/DDBJ databases">
        <title>Description of Pedobacter sp. LMG 31462T.</title>
        <authorList>
            <person name="Carlier A."/>
            <person name="Qi S."/>
            <person name="Vandamme P."/>
        </authorList>
    </citation>
    <scope>NUCLEOTIDE SEQUENCE [LARGE SCALE GENOMIC DNA]</scope>
    <source>
        <strain evidence="9 10">LMG 31462</strain>
    </source>
</reference>
<dbReference type="PANTHER" id="PTHR30572:SF18">
    <property type="entry name" value="ABC-TYPE MACROLIDE FAMILY EXPORT SYSTEM PERMEASE COMPONENT 2"/>
    <property type="match status" value="1"/>
</dbReference>
<feature type="transmembrane region" description="Helical" evidence="6">
    <location>
        <begin position="750"/>
        <end position="771"/>
    </location>
</feature>
<evidence type="ECO:0000256" key="5">
    <source>
        <dbReference type="ARBA" id="ARBA00023136"/>
    </source>
</evidence>
<feature type="transmembrane region" description="Helical" evidence="6">
    <location>
        <begin position="326"/>
        <end position="353"/>
    </location>
</feature>
<feature type="transmembrane region" description="Helical" evidence="6">
    <location>
        <begin position="711"/>
        <end position="738"/>
    </location>
</feature>
<dbReference type="PROSITE" id="PS51257">
    <property type="entry name" value="PROKAR_LIPOPROTEIN"/>
    <property type="match status" value="1"/>
</dbReference>
<feature type="transmembrane region" description="Helical" evidence="6">
    <location>
        <begin position="373"/>
        <end position="397"/>
    </location>
</feature>